<evidence type="ECO:0000256" key="2">
    <source>
        <dbReference type="ARBA" id="ARBA00022614"/>
    </source>
</evidence>
<dbReference type="InterPro" id="IPR055414">
    <property type="entry name" value="LRR_R13L4/SHOC2-like"/>
</dbReference>
<dbReference type="Pfam" id="PF23559">
    <property type="entry name" value="WHD_DRP"/>
    <property type="match status" value="1"/>
</dbReference>
<evidence type="ECO:0000259" key="10">
    <source>
        <dbReference type="Pfam" id="PF23598"/>
    </source>
</evidence>
<dbReference type="GO" id="GO:0051707">
    <property type="term" value="P:response to other organism"/>
    <property type="evidence" value="ECO:0007669"/>
    <property type="project" value="UniProtKB-ARBA"/>
</dbReference>
<dbReference type="GO" id="GO:0005524">
    <property type="term" value="F:ATP binding"/>
    <property type="evidence" value="ECO:0007669"/>
    <property type="project" value="UniProtKB-KW"/>
</dbReference>
<dbReference type="PANTHER" id="PTHR36766:SF30">
    <property type="entry name" value="TIR-NBS TYPE DISEASE RESISTANCE PROTEIN-RELATED"/>
    <property type="match status" value="1"/>
</dbReference>
<evidence type="ECO:0000256" key="5">
    <source>
        <dbReference type="ARBA" id="ARBA00022821"/>
    </source>
</evidence>
<protein>
    <submittedName>
        <fullName evidence="11">Uncharacterized protein</fullName>
    </submittedName>
</protein>
<evidence type="ECO:0000256" key="4">
    <source>
        <dbReference type="ARBA" id="ARBA00022741"/>
    </source>
</evidence>
<comment type="caution">
    <text evidence="11">The sequence shown here is derived from an EMBL/GenBank/DDBJ whole genome shotgun (WGS) entry which is preliminary data.</text>
</comment>
<gene>
    <name evidence="11" type="ORF">LUZ63_005383</name>
</gene>
<evidence type="ECO:0000259" key="8">
    <source>
        <dbReference type="Pfam" id="PF18052"/>
    </source>
</evidence>
<dbReference type="EMBL" id="JAMQYH010000002">
    <property type="protein sequence ID" value="KAJ1696871.1"/>
    <property type="molecule type" value="Genomic_DNA"/>
</dbReference>
<dbReference type="AlphaFoldDB" id="A0A9Q0CN03"/>
<dbReference type="Gene3D" id="3.80.10.10">
    <property type="entry name" value="Ribonuclease Inhibitor"/>
    <property type="match status" value="2"/>
</dbReference>
<feature type="domain" description="Disease resistance R13L4/SHOC-2-like LRR" evidence="10">
    <location>
        <begin position="587"/>
        <end position="856"/>
    </location>
</feature>
<dbReference type="PRINTS" id="PR00364">
    <property type="entry name" value="DISEASERSIST"/>
</dbReference>
<dbReference type="Pfam" id="PF23598">
    <property type="entry name" value="LRR_14"/>
    <property type="match status" value="1"/>
</dbReference>
<dbReference type="InterPro" id="IPR032675">
    <property type="entry name" value="LRR_dom_sf"/>
</dbReference>
<dbReference type="Proteomes" id="UP001151287">
    <property type="component" value="Unassembled WGS sequence"/>
</dbReference>
<feature type="domain" description="NB-ARC" evidence="7">
    <location>
        <begin position="216"/>
        <end position="366"/>
    </location>
</feature>
<keyword evidence="6" id="KW-0067">ATP-binding</keyword>
<evidence type="ECO:0000256" key="6">
    <source>
        <dbReference type="ARBA" id="ARBA00022840"/>
    </source>
</evidence>
<dbReference type="GO" id="GO:0043531">
    <property type="term" value="F:ADP binding"/>
    <property type="evidence" value="ECO:0007669"/>
    <property type="project" value="InterPro"/>
</dbReference>
<feature type="domain" description="Disease resistance N-terminal" evidence="8">
    <location>
        <begin position="17"/>
        <end position="104"/>
    </location>
</feature>
<keyword evidence="12" id="KW-1185">Reference proteome</keyword>
<keyword evidence="5" id="KW-0611">Plant defense</keyword>
<evidence type="ECO:0000313" key="11">
    <source>
        <dbReference type="EMBL" id="KAJ1696871.1"/>
    </source>
</evidence>
<evidence type="ECO:0000256" key="3">
    <source>
        <dbReference type="ARBA" id="ARBA00022737"/>
    </source>
</evidence>
<accession>A0A9Q0CN03</accession>
<dbReference type="Pfam" id="PF18052">
    <property type="entry name" value="Rx_N"/>
    <property type="match status" value="1"/>
</dbReference>
<dbReference type="SUPFAM" id="SSF52058">
    <property type="entry name" value="L domain-like"/>
    <property type="match status" value="1"/>
</dbReference>
<name>A0A9Q0CN03_9POAL</name>
<evidence type="ECO:0000259" key="9">
    <source>
        <dbReference type="Pfam" id="PF23559"/>
    </source>
</evidence>
<dbReference type="SUPFAM" id="SSF52540">
    <property type="entry name" value="P-loop containing nucleoside triphosphate hydrolases"/>
    <property type="match status" value="1"/>
</dbReference>
<reference evidence="11" key="1">
    <citation type="journal article" date="2022" name="Cell">
        <title>Repeat-based holocentromeres influence genome architecture and karyotype evolution.</title>
        <authorList>
            <person name="Hofstatter P.G."/>
            <person name="Thangavel G."/>
            <person name="Lux T."/>
            <person name="Neumann P."/>
            <person name="Vondrak T."/>
            <person name="Novak P."/>
            <person name="Zhang M."/>
            <person name="Costa L."/>
            <person name="Castellani M."/>
            <person name="Scott A."/>
            <person name="Toegelov H."/>
            <person name="Fuchs J."/>
            <person name="Mata-Sucre Y."/>
            <person name="Dias Y."/>
            <person name="Vanzela A.L.L."/>
            <person name="Huettel B."/>
            <person name="Almeida C.C.S."/>
            <person name="Simkova H."/>
            <person name="Souza G."/>
            <person name="Pedrosa-Harand A."/>
            <person name="Macas J."/>
            <person name="Mayer K.F.X."/>
            <person name="Houben A."/>
            <person name="Marques A."/>
        </authorList>
    </citation>
    <scope>NUCLEOTIDE SEQUENCE</scope>
    <source>
        <strain evidence="11">RhyBre1mFocal</strain>
    </source>
</reference>
<keyword evidence="4" id="KW-0547">Nucleotide-binding</keyword>
<dbReference type="OrthoDB" id="654183at2759"/>
<feature type="domain" description="Disease resistance protein winged helix" evidence="9">
    <location>
        <begin position="454"/>
        <end position="521"/>
    </location>
</feature>
<dbReference type="InterPro" id="IPR058922">
    <property type="entry name" value="WHD_DRP"/>
</dbReference>
<organism evidence="11 12">
    <name type="scientific">Rhynchospora breviuscula</name>
    <dbReference type="NCBI Taxonomy" id="2022672"/>
    <lineage>
        <taxon>Eukaryota</taxon>
        <taxon>Viridiplantae</taxon>
        <taxon>Streptophyta</taxon>
        <taxon>Embryophyta</taxon>
        <taxon>Tracheophyta</taxon>
        <taxon>Spermatophyta</taxon>
        <taxon>Magnoliopsida</taxon>
        <taxon>Liliopsida</taxon>
        <taxon>Poales</taxon>
        <taxon>Cyperaceae</taxon>
        <taxon>Cyperoideae</taxon>
        <taxon>Rhynchosporeae</taxon>
        <taxon>Rhynchospora</taxon>
    </lineage>
</organism>
<dbReference type="Pfam" id="PF00931">
    <property type="entry name" value="NB-ARC"/>
    <property type="match status" value="1"/>
</dbReference>
<dbReference type="InterPro" id="IPR041118">
    <property type="entry name" value="Rx_N"/>
</dbReference>
<comment type="similarity">
    <text evidence="1">Belongs to the disease resistance NB-LRR family.</text>
</comment>
<dbReference type="PANTHER" id="PTHR36766">
    <property type="entry name" value="PLANT BROAD-SPECTRUM MILDEW RESISTANCE PROTEIN RPW8"/>
    <property type="match status" value="1"/>
</dbReference>
<evidence type="ECO:0000256" key="1">
    <source>
        <dbReference type="ARBA" id="ARBA00008894"/>
    </source>
</evidence>
<dbReference type="InterPro" id="IPR002182">
    <property type="entry name" value="NB-ARC"/>
</dbReference>
<dbReference type="InterPro" id="IPR027417">
    <property type="entry name" value="P-loop_NTPase"/>
</dbReference>
<proteinExistence type="inferred from homology"/>
<dbReference type="InterPro" id="IPR042197">
    <property type="entry name" value="Apaf_helical"/>
</dbReference>
<sequence length="1022" mass="117564">MTGIELLVGGWFASPIIRRVLEKAQKYLGANYELQKNTHEVLETLTRTLVLCQATVEEAEKRMINNSNLTTWLKMLKEAVYDADDVLDDMDANSIKEKTQGKNKVREFASSSLFGLKDMFLPDPSHRNLKRVLDKMVKISDEIPKFVDLVRMNENYGPCNFELSDLRETISLSPEEVGLYGRQEELDLILEIILGPGSGSSKKGGQHYNTYSGLFVIPIVGMGGVGKTALAQAVYNNPEVQQTFETKIWISVSYNLDVLGVMRKINQSFGGYVRVDVNTLEDISRSISSTIAGVRFLVVLDDLFEKIEYKWDIIYTTLSHGPPGSIVLITTQNQAFANRVATLCPIALNPLEWDIFWELFKHFAFGNVVITEEKRDNLEQIGTKIANKLHGLPLAAKIIGKILRCNIDEDKWRRISRSEWWEIPEGKSQILPAIAVGYQHLDPCLRQCFAYCSLFPRNSLIDKDRLIHMWMALNFVVHDISGSQLEDVGASWFDKLVEMSFFQLAWDYKGYVIPSLMHDLMIIVSSEECFYLSDQSQEIPHSVRHLALDTKNLGVVKMIQKYKKLSSFLYFGLSHLDEMYSAINDTLYKLDGIRVLDLSYLHMETKEPPKAIQNLSHLRFLDLSSTGIKVLSHSSFDHYHLQALYIQKCQFRELPRSINKLINLRHLNVDDQSITLISGIGNLTNLQKLSWYPVSEKEGHKVSELKNLREIRGYLKIDNCENIKSKEEAMQANLGDKKHLDSVEIYWSTKRRKFNTDMNILEGLKPHEHIKELFIRNYLGPFFPDWLTQMGNFVNTIEVSFCRSIEILPPLGQLPSLKVLHLNDLDSIKAIDHNFYGNNQTVFPVLRLFKFTSDSCEEWTEELVREFFPYLSFLEIICQKIRKVPFHCFWASLKVLRIQDCHSLNSLEMSLHHLSCLTMLSIMDTRISISLNLNYLMSLEDLGLWRCPELRIEGDMLSLTNLKSVEIRDCPKLVDMSLLKRKGLQIHQREGLRSLISINMDFLNQGYHVIVEKLPFPSDFKI</sequence>
<dbReference type="Gene3D" id="1.20.5.4130">
    <property type="match status" value="1"/>
</dbReference>
<evidence type="ECO:0000313" key="12">
    <source>
        <dbReference type="Proteomes" id="UP001151287"/>
    </source>
</evidence>
<dbReference type="Gene3D" id="1.10.8.430">
    <property type="entry name" value="Helical domain of apoptotic protease-activating factors"/>
    <property type="match status" value="1"/>
</dbReference>
<dbReference type="GO" id="GO:0006952">
    <property type="term" value="P:defense response"/>
    <property type="evidence" value="ECO:0007669"/>
    <property type="project" value="UniProtKB-KW"/>
</dbReference>
<keyword evidence="2" id="KW-0433">Leucine-rich repeat</keyword>
<keyword evidence="3" id="KW-0677">Repeat</keyword>
<dbReference type="Gene3D" id="3.40.50.300">
    <property type="entry name" value="P-loop containing nucleotide triphosphate hydrolases"/>
    <property type="match status" value="1"/>
</dbReference>
<evidence type="ECO:0000259" key="7">
    <source>
        <dbReference type="Pfam" id="PF00931"/>
    </source>
</evidence>